<dbReference type="Proteomes" id="UP001222392">
    <property type="component" value="Segment"/>
</dbReference>
<organism evidence="2 3">
    <name type="scientific">Bacillus phage 0105phi7-2</name>
    <dbReference type="NCBI Taxonomy" id="3025408"/>
    <lineage>
        <taxon>Viruses</taxon>
        <taxon>Duplodnaviria</taxon>
        <taxon>Heunggongvirae</taxon>
        <taxon>Uroviricota</taxon>
        <taxon>Caudoviricetes</taxon>
        <taxon>Theosmithvirus</taxon>
        <taxon>Theosmithvirus tv0105phi72</taxon>
    </lineage>
</organism>
<evidence type="ECO:0000259" key="1">
    <source>
        <dbReference type="Pfam" id="PF09524"/>
    </source>
</evidence>
<dbReference type="Pfam" id="PF09524">
    <property type="entry name" value="Phg_2220_C"/>
    <property type="match status" value="1"/>
</dbReference>
<reference evidence="2" key="1">
    <citation type="submission" date="2023-01" db="EMBL/GenBank/DDBJ databases">
        <title>Siphophage 0105phi7-2 of Bacillus thuringiensis: Novel Propagation, DNA, and Genome-Implied Assembly.</title>
        <authorList>
            <person name="Roberts S."/>
            <person name="Aldis M."/>
            <person name="Wright E.T."/>
            <person name="Lai Z."/>
            <person name="Hardies S.C."/>
            <person name="Serwer P."/>
        </authorList>
    </citation>
    <scope>NUCLEOTIDE SEQUENCE</scope>
</reference>
<evidence type="ECO:0000313" key="3">
    <source>
        <dbReference type="Proteomes" id="UP001222392"/>
    </source>
</evidence>
<keyword evidence="3" id="KW-1185">Reference proteome</keyword>
<dbReference type="InterPro" id="IPR011741">
    <property type="entry name" value="Phg_2220_C"/>
</dbReference>
<accession>A0AAF0BYP0</accession>
<feature type="domain" description="Phage conserved hypothetical protein C-terminal" evidence="1">
    <location>
        <begin position="206"/>
        <end position="278"/>
    </location>
</feature>
<proteinExistence type="predicted"/>
<gene>
    <name evidence="2" type="ORF">0105phi72_055</name>
</gene>
<protein>
    <submittedName>
        <fullName evidence="2">Replisome organizer and ori-binding protein</fullName>
    </submittedName>
</protein>
<evidence type="ECO:0000313" key="2">
    <source>
        <dbReference type="EMBL" id="WCS66600.1"/>
    </source>
</evidence>
<dbReference type="NCBIfam" id="TIGR02220">
    <property type="entry name" value="phg_TIGR02220"/>
    <property type="match status" value="1"/>
</dbReference>
<dbReference type="EMBL" id="OQ317942">
    <property type="protein sequence ID" value="WCS66600.1"/>
    <property type="molecule type" value="Genomic_DNA"/>
</dbReference>
<sequence length="305" mass="35264">MNSNVMKIARINLRGNTMDQGWFKHLTLENGKPYMVAITVLSEIFYWYKPTEIRDEKTNEIRYKQKFKADKLQKSYQQLADSFGFTKRQVLEACRYLLKRKLILIEFRTIIVNGTRLNNVMYVEPIVENIEKISILYQDPITSECDTLPHYNEGGSHIEKGEAPTLKRGTNTKITTKTTTKITTLKDNMSSGQKEQPKDNIPYEDIVSYLNEKVGKSFKHKTAKTRSLIKARFKDNFTIDDFKRVIDIKTVQWLNDSHMSQYLRPETLFGTKFESYLNEKGAKNNVGNSNATGSTIPGFKGELPF</sequence>
<name>A0AAF0BYP0_9CAUD</name>